<dbReference type="EMBL" id="JAPQKH010000003">
    <property type="protein sequence ID" value="KAJ5107915.1"/>
    <property type="molecule type" value="Genomic_DNA"/>
</dbReference>
<feature type="domain" description="(S)-ureidoglycine aminohydrolase cupin" evidence="1">
    <location>
        <begin position="52"/>
        <end position="106"/>
    </location>
</feature>
<dbReference type="InterPro" id="IPR011051">
    <property type="entry name" value="RmlC_Cupin_sf"/>
</dbReference>
<dbReference type="InterPro" id="IPR010424">
    <property type="entry name" value="EutQ"/>
</dbReference>
<organism evidence="2 3">
    <name type="scientific">Penicillium angulare</name>
    <dbReference type="NCBI Taxonomy" id="116970"/>
    <lineage>
        <taxon>Eukaryota</taxon>
        <taxon>Fungi</taxon>
        <taxon>Dikarya</taxon>
        <taxon>Ascomycota</taxon>
        <taxon>Pezizomycotina</taxon>
        <taxon>Eurotiomycetes</taxon>
        <taxon>Eurotiomycetidae</taxon>
        <taxon>Eurotiales</taxon>
        <taxon>Aspergillaceae</taxon>
        <taxon>Penicillium</taxon>
    </lineage>
</organism>
<dbReference type="Proteomes" id="UP001149165">
    <property type="component" value="Unassembled WGS sequence"/>
</dbReference>
<name>A0A9W9FXP3_9EURO</name>
<dbReference type="Gene3D" id="2.60.120.10">
    <property type="entry name" value="Jelly Rolls"/>
    <property type="match status" value="1"/>
</dbReference>
<dbReference type="InterPro" id="IPR014710">
    <property type="entry name" value="RmlC-like_jellyroll"/>
</dbReference>
<dbReference type="SUPFAM" id="SSF51182">
    <property type="entry name" value="RmlC-like cupins"/>
    <property type="match status" value="1"/>
</dbReference>
<dbReference type="PANTHER" id="PTHR36169:SF1">
    <property type="entry name" value="ACETATE KINASE EUTQ"/>
    <property type="match status" value="1"/>
</dbReference>
<dbReference type="OrthoDB" id="4985585at2759"/>
<reference evidence="2" key="2">
    <citation type="journal article" date="2023" name="IMA Fungus">
        <title>Comparative genomic study of the Penicillium genus elucidates a diverse pangenome and 15 lateral gene transfer events.</title>
        <authorList>
            <person name="Petersen C."/>
            <person name="Sorensen T."/>
            <person name="Nielsen M.R."/>
            <person name="Sondergaard T.E."/>
            <person name="Sorensen J.L."/>
            <person name="Fitzpatrick D.A."/>
            <person name="Frisvad J.C."/>
            <person name="Nielsen K.L."/>
        </authorList>
    </citation>
    <scope>NUCLEOTIDE SEQUENCE</scope>
    <source>
        <strain evidence="2">IBT 30069</strain>
    </source>
</reference>
<keyword evidence="3" id="KW-1185">Reference proteome</keyword>
<accession>A0A9W9FXP3</accession>
<evidence type="ECO:0000313" key="3">
    <source>
        <dbReference type="Proteomes" id="UP001149165"/>
    </source>
</evidence>
<reference evidence="2" key="1">
    <citation type="submission" date="2022-11" db="EMBL/GenBank/DDBJ databases">
        <authorList>
            <person name="Petersen C."/>
        </authorList>
    </citation>
    <scope>NUCLEOTIDE SEQUENCE</scope>
    <source>
        <strain evidence="2">IBT 30069</strain>
    </source>
</reference>
<dbReference type="Pfam" id="PF05899">
    <property type="entry name" value="Cupin_3"/>
    <property type="match status" value="1"/>
</dbReference>
<gene>
    <name evidence="2" type="ORF">N7456_004590</name>
</gene>
<dbReference type="InterPro" id="IPR008579">
    <property type="entry name" value="UGlyAH_Cupin_dom"/>
</dbReference>
<proteinExistence type="predicted"/>
<sequence length="117" mass="12659">MAALTLQHFPGAQGASLPYYGDHRDVFIGDTVSSTKDDQDKPITSGFFRVEKGGKATATYTYFEVKFIVDGVLIVSDDSGQKVKAVKGDVLYFPKGATITFETEEGGVAFFVNVSTF</sequence>
<dbReference type="PANTHER" id="PTHR36169">
    <property type="entry name" value="ETHANOLAMINE UTILIZATION PROTEIN EUTQ"/>
    <property type="match status" value="1"/>
</dbReference>
<dbReference type="CDD" id="cd02228">
    <property type="entry name" value="cupin_EutQ"/>
    <property type="match status" value="1"/>
</dbReference>
<comment type="caution">
    <text evidence="2">The sequence shown here is derived from an EMBL/GenBank/DDBJ whole genome shotgun (WGS) entry which is preliminary data.</text>
</comment>
<evidence type="ECO:0000313" key="2">
    <source>
        <dbReference type="EMBL" id="KAJ5107915.1"/>
    </source>
</evidence>
<dbReference type="AlphaFoldDB" id="A0A9W9FXP3"/>
<protein>
    <recommendedName>
        <fullName evidence="1">(S)-ureidoglycine aminohydrolase cupin domain-containing protein</fullName>
    </recommendedName>
</protein>
<evidence type="ECO:0000259" key="1">
    <source>
        <dbReference type="Pfam" id="PF05899"/>
    </source>
</evidence>